<evidence type="ECO:0000256" key="1">
    <source>
        <dbReference type="SAM" id="Phobius"/>
    </source>
</evidence>
<feature type="transmembrane region" description="Helical" evidence="1">
    <location>
        <begin position="12"/>
        <end position="32"/>
    </location>
</feature>
<reference evidence="2" key="1">
    <citation type="submission" date="2021-02" db="EMBL/GenBank/DDBJ databases">
        <authorList>
            <person name="Nowell W R."/>
        </authorList>
    </citation>
    <scope>NUCLEOTIDE SEQUENCE</scope>
</reference>
<gene>
    <name evidence="2" type="ORF">OXD698_LOCUS14369</name>
</gene>
<dbReference type="AlphaFoldDB" id="A0A818X1G8"/>
<dbReference type="InterPro" id="IPR036770">
    <property type="entry name" value="Ankyrin_rpt-contain_sf"/>
</dbReference>
<proteinExistence type="predicted"/>
<feature type="transmembrane region" description="Helical" evidence="1">
    <location>
        <begin position="140"/>
        <end position="161"/>
    </location>
</feature>
<dbReference type="Gene3D" id="1.25.40.20">
    <property type="entry name" value="Ankyrin repeat-containing domain"/>
    <property type="match status" value="1"/>
</dbReference>
<accession>A0A818X1G8</accession>
<dbReference type="Proteomes" id="UP000663844">
    <property type="component" value="Unassembled WGS sequence"/>
</dbReference>
<dbReference type="EMBL" id="CAJOAZ010000904">
    <property type="protein sequence ID" value="CAF3732549.1"/>
    <property type="molecule type" value="Genomic_DNA"/>
</dbReference>
<evidence type="ECO:0000313" key="2">
    <source>
        <dbReference type="EMBL" id="CAF3732549.1"/>
    </source>
</evidence>
<comment type="caution">
    <text evidence="2">The sequence shown here is derived from an EMBL/GenBank/DDBJ whole genome shotgun (WGS) entry which is preliminary data.</text>
</comment>
<protein>
    <submittedName>
        <fullName evidence="2">Uncharacterized protein</fullName>
    </submittedName>
</protein>
<evidence type="ECO:0000313" key="3">
    <source>
        <dbReference type="Proteomes" id="UP000663844"/>
    </source>
</evidence>
<dbReference type="SUPFAM" id="SSF48403">
    <property type="entry name" value="Ankyrin repeat"/>
    <property type="match status" value="1"/>
</dbReference>
<name>A0A818X1G8_9BILA</name>
<keyword evidence="1" id="KW-0812">Transmembrane</keyword>
<keyword evidence="1" id="KW-1133">Transmembrane helix</keyword>
<keyword evidence="1" id="KW-0472">Membrane</keyword>
<organism evidence="2 3">
    <name type="scientific">Adineta steineri</name>
    <dbReference type="NCBI Taxonomy" id="433720"/>
    <lineage>
        <taxon>Eukaryota</taxon>
        <taxon>Metazoa</taxon>
        <taxon>Spiralia</taxon>
        <taxon>Gnathifera</taxon>
        <taxon>Rotifera</taxon>
        <taxon>Eurotatoria</taxon>
        <taxon>Bdelloidea</taxon>
        <taxon>Adinetida</taxon>
        <taxon>Adinetidae</taxon>
        <taxon>Adineta</taxon>
    </lineage>
</organism>
<sequence length="265" mass="30430">MKQLYHLLKPLANIYMIILLWSLSILNLYVFYIPLKNYTTSAGLHTLPIVLDQMNYYTSDEGYQALTRLGNDGRNAYRLSNYTDFILPFLLFLSLSLPNLALGKGSRYIISPMIYMISDYIENIAEKYVLEIYPKRNDSIMMLACYSGLIKMIFVCGSLIMNSVSISSNNTRLLDLLLKATRTSNENLHSHHTNIKKTIQVLAQVLDKDNLSVLHYIAYYNNLYICRKLADENCDFNTVGNNGKTIINEDTQSLLIYLFIIKIIS</sequence>
<feature type="transmembrane region" description="Helical" evidence="1">
    <location>
        <begin position="85"/>
        <end position="103"/>
    </location>
</feature>